<dbReference type="Proteomes" id="UP001597101">
    <property type="component" value="Unassembled WGS sequence"/>
</dbReference>
<comment type="caution">
    <text evidence="2">The sequence shown here is derived from an EMBL/GenBank/DDBJ whole genome shotgun (WGS) entry which is preliminary data.</text>
</comment>
<keyword evidence="1" id="KW-1133">Transmembrane helix</keyword>
<keyword evidence="3" id="KW-1185">Reference proteome</keyword>
<sequence>MSVEPLGVSRIKRSFKGSALGIEIPARKRVIQLPFLAIWLAAWTVGGIMVMGGLFGSFGNSINLFLAFWLCGWAIGWCYVAFSIFWMLFGRERIFLTSGVLTHQFHLFFPWRTKRYEVAHIKRVRNIGEPSSGFASLTRNRRNPMGSPGLSFDYGSKSRAFGYGADSAEAYEIIEILKKHMPSVFKQHGSD</sequence>
<evidence type="ECO:0000313" key="3">
    <source>
        <dbReference type="Proteomes" id="UP001597101"/>
    </source>
</evidence>
<reference evidence="3" key="1">
    <citation type="journal article" date="2019" name="Int. J. Syst. Evol. Microbiol.">
        <title>The Global Catalogue of Microorganisms (GCM) 10K type strain sequencing project: providing services to taxonomists for standard genome sequencing and annotation.</title>
        <authorList>
            <consortium name="The Broad Institute Genomics Platform"/>
            <consortium name="The Broad Institute Genome Sequencing Center for Infectious Disease"/>
            <person name="Wu L."/>
            <person name="Ma J."/>
        </authorList>
    </citation>
    <scope>NUCLEOTIDE SEQUENCE [LARGE SCALE GENOMIC DNA]</scope>
    <source>
        <strain evidence="3">CCUG 60023</strain>
    </source>
</reference>
<dbReference type="EMBL" id="JBHTJV010000026">
    <property type="protein sequence ID" value="MFD0918027.1"/>
    <property type="molecule type" value="Genomic_DNA"/>
</dbReference>
<keyword evidence="1" id="KW-0812">Transmembrane</keyword>
<evidence type="ECO:0008006" key="4">
    <source>
        <dbReference type="Google" id="ProtNLM"/>
    </source>
</evidence>
<evidence type="ECO:0000256" key="1">
    <source>
        <dbReference type="SAM" id="Phobius"/>
    </source>
</evidence>
<organism evidence="2 3">
    <name type="scientific">Pseudahrensia aquimaris</name>
    <dbReference type="NCBI Taxonomy" id="744461"/>
    <lineage>
        <taxon>Bacteria</taxon>
        <taxon>Pseudomonadati</taxon>
        <taxon>Pseudomonadota</taxon>
        <taxon>Alphaproteobacteria</taxon>
        <taxon>Hyphomicrobiales</taxon>
        <taxon>Ahrensiaceae</taxon>
        <taxon>Pseudahrensia</taxon>
    </lineage>
</organism>
<gene>
    <name evidence="2" type="ORF">ACFQ14_16615</name>
</gene>
<keyword evidence="1" id="KW-0472">Membrane</keyword>
<proteinExistence type="predicted"/>
<evidence type="ECO:0000313" key="2">
    <source>
        <dbReference type="EMBL" id="MFD0918027.1"/>
    </source>
</evidence>
<protein>
    <recommendedName>
        <fullName evidence="4">PH domain-containing protein</fullName>
    </recommendedName>
</protein>
<dbReference type="RefSeq" id="WP_377213877.1">
    <property type="nucleotide sequence ID" value="NZ_JBHTJV010000026.1"/>
</dbReference>
<name>A0ABW3FPE7_9HYPH</name>
<feature type="transmembrane region" description="Helical" evidence="1">
    <location>
        <begin position="36"/>
        <end position="58"/>
    </location>
</feature>
<accession>A0ABW3FPE7</accession>
<feature type="transmembrane region" description="Helical" evidence="1">
    <location>
        <begin position="64"/>
        <end position="89"/>
    </location>
</feature>